<accession>A0A9K3JUY1</accession>
<evidence type="ECO:0000313" key="1">
    <source>
        <dbReference type="EMBL" id="KAF5821939.1"/>
    </source>
</evidence>
<proteinExistence type="predicted"/>
<dbReference type="AlphaFoldDB" id="A0A9K3JUY1"/>
<sequence>MCNISPQGVKHLLLVLLLHECIKNKNYLFMINLSLPPIFFNQVFHNHICQRYNHIIRVPSFPSKFITCET</sequence>
<dbReference type="EMBL" id="MNCJ02000316">
    <property type="protein sequence ID" value="KAF5821939.1"/>
    <property type="molecule type" value="Genomic_DNA"/>
</dbReference>
<reference evidence="1" key="1">
    <citation type="journal article" date="2017" name="Nature">
        <title>The sunflower genome provides insights into oil metabolism, flowering and Asterid evolution.</title>
        <authorList>
            <person name="Badouin H."/>
            <person name="Gouzy J."/>
            <person name="Grassa C.J."/>
            <person name="Murat F."/>
            <person name="Staton S.E."/>
            <person name="Cottret L."/>
            <person name="Lelandais-Briere C."/>
            <person name="Owens G.L."/>
            <person name="Carrere S."/>
            <person name="Mayjonade B."/>
            <person name="Legrand L."/>
            <person name="Gill N."/>
            <person name="Kane N.C."/>
            <person name="Bowers J.E."/>
            <person name="Hubner S."/>
            <person name="Bellec A."/>
            <person name="Berard A."/>
            <person name="Berges H."/>
            <person name="Blanchet N."/>
            <person name="Boniface M.C."/>
            <person name="Brunel D."/>
            <person name="Catrice O."/>
            <person name="Chaidir N."/>
            <person name="Claudel C."/>
            <person name="Donnadieu C."/>
            <person name="Faraut T."/>
            <person name="Fievet G."/>
            <person name="Helmstetter N."/>
            <person name="King M."/>
            <person name="Knapp S.J."/>
            <person name="Lai Z."/>
            <person name="Le Paslier M.C."/>
            <person name="Lippi Y."/>
            <person name="Lorenzon L."/>
            <person name="Mandel J.R."/>
            <person name="Marage G."/>
            <person name="Marchand G."/>
            <person name="Marquand E."/>
            <person name="Bret-Mestries E."/>
            <person name="Morien E."/>
            <person name="Nambeesan S."/>
            <person name="Nguyen T."/>
            <person name="Pegot-Espagnet P."/>
            <person name="Pouilly N."/>
            <person name="Raftis F."/>
            <person name="Sallet E."/>
            <person name="Schiex T."/>
            <person name="Thomas J."/>
            <person name="Vandecasteele C."/>
            <person name="Vares D."/>
            <person name="Vear F."/>
            <person name="Vautrin S."/>
            <person name="Crespi M."/>
            <person name="Mangin B."/>
            <person name="Burke J.M."/>
            <person name="Salse J."/>
            <person name="Munos S."/>
            <person name="Vincourt P."/>
            <person name="Rieseberg L.H."/>
            <person name="Langlade N.B."/>
        </authorList>
    </citation>
    <scope>NUCLEOTIDE SEQUENCE</scope>
    <source>
        <tissue evidence="1">Leaves</tissue>
    </source>
</reference>
<dbReference type="Gramene" id="mRNA:HanXRQr2_Chr01g0020681">
    <property type="protein sequence ID" value="mRNA:HanXRQr2_Chr01g0020681"/>
    <property type="gene ID" value="HanXRQr2_Chr01g0020681"/>
</dbReference>
<dbReference type="Proteomes" id="UP000215914">
    <property type="component" value="Unassembled WGS sequence"/>
</dbReference>
<reference evidence="1" key="2">
    <citation type="submission" date="2020-06" db="EMBL/GenBank/DDBJ databases">
        <title>Helianthus annuus Genome sequencing and assembly Release 2.</title>
        <authorList>
            <person name="Gouzy J."/>
            <person name="Langlade N."/>
            <person name="Munos S."/>
        </authorList>
    </citation>
    <scope>NUCLEOTIDE SEQUENCE</scope>
    <source>
        <tissue evidence="1">Leaves</tissue>
    </source>
</reference>
<protein>
    <submittedName>
        <fullName evidence="1">Uncharacterized protein</fullName>
    </submittedName>
</protein>
<name>A0A9K3JUY1_HELAN</name>
<evidence type="ECO:0000313" key="2">
    <source>
        <dbReference type="Proteomes" id="UP000215914"/>
    </source>
</evidence>
<keyword evidence="2" id="KW-1185">Reference proteome</keyword>
<comment type="caution">
    <text evidence="1">The sequence shown here is derived from an EMBL/GenBank/DDBJ whole genome shotgun (WGS) entry which is preliminary data.</text>
</comment>
<gene>
    <name evidence="1" type="ORF">HanXRQr2_Chr01g0020681</name>
</gene>
<organism evidence="1 2">
    <name type="scientific">Helianthus annuus</name>
    <name type="common">Common sunflower</name>
    <dbReference type="NCBI Taxonomy" id="4232"/>
    <lineage>
        <taxon>Eukaryota</taxon>
        <taxon>Viridiplantae</taxon>
        <taxon>Streptophyta</taxon>
        <taxon>Embryophyta</taxon>
        <taxon>Tracheophyta</taxon>
        <taxon>Spermatophyta</taxon>
        <taxon>Magnoliopsida</taxon>
        <taxon>eudicotyledons</taxon>
        <taxon>Gunneridae</taxon>
        <taxon>Pentapetalae</taxon>
        <taxon>asterids</taxon>
        <taxon>campanulids</taxon>
        <taxon>Asterales</taxon>
        <taxon>Asteraceae</taxon>
        <taxon>Asteroideae</taxon>
        <taxon>Heliantheae alliance</taxon>
        <taxon>Heliantheae</taxon>
        <taxon>Helianthus</taxon>
    </lineage>
</organism>